<dbReference type="PANTHER" id="PTHR33170">
    <property type="entry name" value="DUF4283 DOMAIN-CONTAINING PROTEIN-RELATED"/>
    <property type="match status" value="1"/>
</dbReference>
<dbReference type="EMBL" id="CM016559">
    <property type="protein sequence ID" value="TKV99730.1"/>
    <property type="molecule type" value="Genomic_DNA"/>
</dbReference>
<sequence>MAESKASVFCEVCESDEHVKQKCPVIKAPKMVAQWVGYAADGEGFYHIPHAPIKNIPDNKTARITIEGGQLSAAQLTAELQRRIPSPNNWVWDVRENGQDAFIVSMPTKDQLQQEISYGGMTLKQRGVHLNLAEWFDEEEGLLIPKAWINIFRIPKKLRELPVLWALGSMVGALQMVDMIATNNNPFGRVLVSLIDSKAFPQRLCVVIGDRWYEFPVKVESIIPEVESYVEVIKHDDDPEGNDDDALGDDGYKDNNNGGDGMDVDPNKNSDGDRNQQKVPEDQLRVMANEILDCVVSSLIGEVAEKVAIEEDDSEGWADQYKPDDGLKAQETEGHFSDVGKSAEQEIVCAEAANKNSSRICDTRLWRGWCRHS</sequence>
<reference evidence="2" key="1">
    <citation type="submission" date="2019-03" db="EMBL/GenBank/DDBJ databases">
        <title>WGS assembly of Setaria viridis.</title>
        <authorList>
            <person name="Huang P."/>
            <person name="Jenkins J."/>
            <person name="Grimwood J."/>
            <person name="Barry K."/>
            <person name="Healey A."/>
            <person name="Mamidi S."/>
            <person name="Sreedasyam A."/>
            <person name="Shu S."/>
            <person name="Feldman M."/>
            <person name="Wu J."/>
            <person name="Yu Y."/>
            <person name="Chen C."/>
            <person name="Johnson J."/>
            <person name="Rokhsar D."/>
            <person name="Baxter I."/>
            <person name="Schmutz J."/>
            <person name="Brutnell T."/>
            <person name="Kellogg E."/>
        </authorList>
    </citation>
    <scope>NUCLEOTIDE SEQUENCE [LARGE SCALE GENOMIC DNA]</scope>
</reference>
<accession>A0A4U6TCD7</accession>
<proteinExistence type="predicted"/>
<dbReference type="Gramene" id="TKV99730">
    <property type="protein sequence ID" value="TKV99730"/>
    <property type="gene ID" value="SEVIR_8G062800v2"/>
</dbReference>
<dbReference type="PANTHER" id="PTHR33170:SF40">
    <property type="entry name" value="OS04G0557100 PROTEIN"/>
    <property type="match status" value="1"/>
</dbReference>
<organism evidence="2 3">
    <name type="scientific">Setaria viridis</name>
    <name type="common">Green bristlegrass</name>
    <name type="synonym">Setaria italica subsp. viridis</name>
    <dbReference type="NCBI Taxonomy" id="4556"/>
    <lineage>
        <taxon>Eukaryota</taxon>
        <taxon>Viridiplantae</taxon>
        <taxon>Streptophyta</taxon>
        <taxon>Embryophyta</taxon>
        <taxon>Tracheophyta</taxon>
        <taxon>Spermatophyta</taxon>
        <taxon>Magnoliopsida</taxon>
        <taxon>Liliopsida</taxon>
        <taxon>Poales</taxon>
        <taxon>Poaceae</taxon>
        <taxon>PACMAD clade</taxon>
        <taxon>Panicoideae</taxon>
        <taxon>Panicodae</taxon>
        <taxon>Paniceae</taxon>
        <taxon>Cenchrinae</taxon>
        <taxon>Setaria</taxon>
    </lineage>
</organism>
<protein>
    <recommendedName>
        <fullName evidence="4">DUF4283 domain-containing protein</fullName>
    </recommendedName>
</protein>
<keyword evidence="3" id="KW-1185">Reference proteome</keyword>
<evidence type="ECO:0000313" key="2">
    <source>
        <dbReference type="EMBL" id="TKV99730.1"/>
    </source>
</evidence>
<dbReference type="AlphaFoldDB" id="A0A4U6TCD7"/>
<feature type="compositionally biased region" description="Acidic residues" evidence="1">
    <location>
        <begin position="238"/>
        <end position="248"/>
    </location>
</feature>
<gene>
    <name evidence="2" type="ORF">SEVIR_8G062800v2</name>
</gene>
<dbReference type="OMA" id="KGHINTE"/>
<feature type="compositionally biased region" description="Basic and acidic residues" evidence="1">
    <location>
        <begin position="265"/>
        <end position="277"/>
    </location>
</feature>
<name>A0A4U6TCD7_SETVI</name>
<dbReference type="Proteomes" id="UP000298652">
    <property type="component" value="Chromosome 8"/>
</dbReference>
<evidence type="ECO:0000256" key="1">
    <source>
        <dbReference type="SAM" id="MobiDB-lite"/>
    </source>
</evidence>
<evidence type="ECO:0000313" key="3">
    <source>
        <dbReference type="Proteomes" id="UP000298652"/>
    </source>
</evidence>
<evidence type="ECO:0008006" key="4">
    <source>
        <dbReference type="Google" id="ProtNLM"/>
    </source>
</evidence>
<feature type="region of interest" description="Disordered" evidence="1">
    <location>
        <begin position="235"/>
        <end position="277"/>
    </location>
</feature>